<accession>A0AA39PPS6</accession>
<proteinExistence type="predicted"/>
<organism evidence="1 2">
    <name type="scientific">Armillaria luteobubalina</name>
    <dbReference type="NCBI Taxonomy" id="153913"/>
    <lineage>
        <taxon>Eukaryota</taxon>
        <taxon>Fungi</taxon>
        <taxon>Dikarya</taxon>
        <taxon>Basidiomycota</taxon>
        <taxon>Agaricomycotina</taxon>
        <taxon>Agaricomycetes</taxon>
        <taxon>Agaricomycetidae</taxon>
        <taxon>Agaricales</taxon>
        <taxon>Marasmiineae</taxon>
        <taxon>Physalacriaceae</taxon>
        <taxon>Armillaria</taxon>
    </lineage>
</organism>
<dbReference type="CDD" id="cd17039">
    <property type="entry name" value="Ubl_ubiquitin_like"/>
    <property type="match status" value="1"/>
</dbReference>
<sequence>MGSSQSRIHIDATYRGVTVSIRRKEAVYYDNLRTLLHIHFPRLSKDVMIIQTKDFDICKGEYVDVPDELWVDMSPRIRSIRIVVRSTVTRPHPKTYLEDQTFYDVDEDLALSPKQCYIVATMGENSVFVSRGRVTNYKDLVASLVRYFPALAKDHVVVQTSERSIDIPPQLWPDISRYIENIKVISRRPIKITVFVELLTGETKSLTLTQSALVSDLADLVYSYNKYFEYEGEWLKFDHQLSNYNIREGSTVHQVEHSSKPCNWGLRYAGN</sequence>
<protein>
    <recommendedName>
        <fullName evidence="3">Ubiquitin-like domain-containing protein</fullName>
    </recommendedName>
</protein>
<evidence type="ECO:0008006" key="3">
    <source>
        <dbReference type="Google" id="ProtNLM"/>
    </source>
</evidence>
<evidence type="ECO:0000313" key="1">
    <source>
        <dbReference type="EMBL" id="KAK0488282.1"/>
    </source>
</evidence>
<dbReference type="SUPFAM" id="SSF54236">
    <property type="entry name" value="Ubiquitin-like"/>
    <property type="match status" value="1"/>
</dbReference>
<dbReference type="InterPro" id="IPR029071">
    <property type="entry name" value="Ubiquitin-like_domsf"/>
</dbReference>
<evidence type="ECO:0000313" key="2">
    <source>
        <dbReference type="Proteomes" id="UP001175228"/>
    </source>
</evidence>
<reference evidence="1" key="1">
    <citation type="submission" date="2023-06" db="EMBL/GenBank/DDBJ databases">
        <authorList>
            <consortium name="Lawrence Berkeley National Laboratory"/>
            <person name="Ahrendt S."/>
            <person name="Sahu N."/>
            <person name="Indic B."/>
            <person name="Wong-Bajracharya J."/>
            <person name="Merenyi Z."/>
            <person name="Ke H.-M."/>
            <person name="Monk M."/>
            <person name="Kocsube S."/>
            <person name="Drula E."/>
            <person name="Lipzen A."/>
            <person name="Balint B."/>
            <person name="Henrissat B."/>
            <person name="Andreopoulos B."/>
            <person name="Martin F.M."/>
            <person name="Harder C.B."/>
            <person name="Rigling D."/>
            <person name="Ford K.L."/>
            <person name="Foster G.D."/>
            <person name="Pangilinan J."/>
            <person name="Papanicolaou A."/>
            <person name="Barry K."/>
            <person name="LaButti K."/>
            <person name="Viragh M."/>
            <person name="Koriabine M."/>
            <person name="Yan M."/>
            <person name="Riley R."/>
            <person name="Champramary S."/>
            <person name="Plett K.L."/>
            <person name="Tsai I.J."/>
            <person name="Slot J."/>
            <person name="Sipos G."/>
            <person name="Plett J."/>
            <person name="Nagy L.G."/>
            <person name="Grigoriev I.V."/>
        </authorList>
    </citation>
    <scope>NUCLEOTIDE SEQUENCE</scope>
    <source>
        <strain evidence="1">HWK02</strain>
    </source>
</reference>
<name>A0AA39PPS6_9AGAR</name>
<comment type="caution">
    <text evidence="1">The sequence shown here is derived from an EMBL/GenBank/DDBJ whole genome shotgun (WGS) entry which is preliminary data.</text>
</comment>
<dbReference type="AlphaFoldDB" id="A0AA39PPS6"/>
<gene>
    <name evidence="1" type="ORF">EDD18DRAFT_1190292</name>
</gene>
<keyword evidence="2" id="KW-1185">Reference proteome</keyword>
<dbReference type="EMBL" id="JAUEPU010000039">
    <property type="protein sequence ID" value="KAK0488282.1"/>
    <property type="molecule type" value="Genomic_DNA"/>
</dbReference>
<dbReference type="Gene3D" id="3.10.20.90">
    <property type="entry name" value="Phosphatidylinositol 3-kinase Catalytic Subunit, Chain A, domain 1"/>
    <property type="match status" value="1"/>
</dbReference>
<dbReference type="Proteomes" id="UP001175228">
    <property type="component" value="Unassembled WGS sequence"/>
</dbReference>